<organism evidence="2">
    <name type="scientific">Pithovirus LCPAC201</name>
    <dbReference type="NCBI Taxonomy" id="2506591"/>
    <lineage>
        <taxon>Viruses</taxon>
        <taxon>Pithoviruses</taxon>
    </lineage>
</organism>
<feature type="compositionally biased region" description="Basic residues" evidence="1">
    <location>
        <begin position="236"/>
        <end position="245"/>
    </location>
</feature>
<evidence type="ECO:0000256" key="1">
    <source>
        <dbReference type="SAM" id="MobiDB-lite"/>
    </source>
</evidence>
<feature type="region of interest" description="Disordered" evidence="1">
    <location>
        <begin position="228"/>
        <end position="274"/>
    </location>
</feature>
<feature type="compositionally biased region" description="Basic residues" evidence="1">
    <location>
        <begin position="263"/>
        <end position="274"/>
    </location>
</feature>
<proteinExistence type="predicted"/>
<evidence type="ECO:0000313" key="2">
    <source>
        <dbReference type="EMBL" id="QBK90707.1"/>
    </source>
</evidence>
<gene>
    <name evidence="2" type="ORF">LCPAC201_00080</name>
</gene>
<sequence length="482" mass="56700">MQSSTHPGHEFYQNVNSPPKTGEEFLNWISTEPKSSLPSHDEEEFSPSFTPHEKAWIFNYFVQNLMTHDPRYCEFFDQVNWSGQLKELPLCVQYPRGDLLITTKGENHGFVLSKFRSDQNAHLSHKDTKAFDKICSNHLGGCNLTKIYLVSTIKSFKLTTDSIIKTILRDDLLSPVTDYTLAKIFGDDDRASQMNLPLLVKEWKNQKELKSQEEECLKAQKEEAKLEKARKEQARKDKHYKKQIKKEKEKISESSDEEESSQRPKKRQSKKKARSKNIKKKFYYHIEGTERVGWRIVIQREIYQIHDDQGIIDLNYMTSGRRGRALYQQVSTRKYQVWPKLVKDLRSRIGSVLRELSKMNIVKKEHDVWVFCHPISKKDSFHQLPWEKKWDHIKTFSTLFNRFPEQKDAVNPILTQLWLARQQIDYAIDRRIILVEPTPDDQEEEETDFNPESFLQETCSFINQNGNLFSDRNLPVLLPIAS</sequence>
<dbReference type="EMBL" id="MK500498">
    <property type="protein sequence ID" value="QBK90707.1"/>
    <property type="molecule type" value="Genomic_DNA"/>
</dbReference>
<reference evidence="2" key="1">
    <citation type="journal article" date="2019" name="MBio">
        <title>Virus Genomes from Deep Sea Sediments Expand the Ocean Megavirome and Support Independent Origins of Viral Gigantism.</title>
        <authorList>
            <person name="Backstrom D."/>
            <person name="Yutin N."/>
            <person name="Jorgensen S.L."/>
            <person name="Dharamshi J."/>
            <person name="Homa F."/>
            <person name="Zaremba-Niedwiedzka K."/>
            <person name="Spang A."/>
            <person name="Wolf Y.I."/>
            <person name="Koonin E.V."/>
            <person name="Ettema T.J."/>
        </authorList>
    </citation>
    <scope>NUCLEOTIDE SEQUENCE</scope>
</reference>
<accession>A0A481Z4K2</accession>
<name>A0A481Z4K2_9VIRU</name>
<protein>
    <submittedName>
        <fullName evidence="2">Uncharacterized protein</fullName>
    </submittedName>
</protein>